<feature type="region of interest" description="Disordered" evidence="2">
    <location>
        <begin position="246"/>
        <end position="276"/>
    </location>
</feature>
<keyword evidence="5" id="KW-1185">Reference proteome</keyword>
<dbReference type="InterPro" id="IPR003594">
    <property type="entry name" value="HATPase_dom"/>
</dbReference>
<proteinExistence type="predicted"/>
<evidence type="ECO:0000256" key="1">
    <source>
        <dbReference type="ARBA" id="ARBA00022527"/>
    </source>
</evidence>
<dbReference type="SUPFAM" id="SSF55874">
    <property type="entry name" value="ATPase domain of HSP90 chaperone/DNA topoisomerase II/histidine kinase"/>
    <property type="match status" value="1"/>
</dbReference>
<gene>
    <name evidence="4" type="ORF">C8E87_3872</name>
</gene>
<dbReference type="PANTHER" id="PTHR35526">
    <property type="entry name" value="ANTI-SIGMA-F FACTOR RSBW-RELATED"/>
    <property type="match status" value="1"/>
</dbReference>
<dbReference type="InterPro" id="IPR036890">
    <property type="entry name" value="HATPase_C_sf"/>
</dbReference>
<dbReference type="GO" id="GO:0004674">
    <property type="term" value="F:protein serine/threonine kinase activity"/>
    <property type="evidence" value="ECO:0007669"/>
    <property type="project" value="UniProtKB-KW"/>
</dbReference>
<evidence type="ECO:0000259" key="3">
    <source>
        <dbReference type="Pfam" id="PF13581"/>
    </source>
</evidence>
<dbReference type="PANTHER" id="PTHR35526:SF3">
    <property type="entry name" value="ANTI-SIGMA-F FACTOR RSBW"/>
    <property type="match status" value="1"/>
</dbReference>
<keyword evidence="1" id="KW-0418">Kinase</keyword>
<dbReference type="AlphaFoldDB" id="A0A4R6JWD2"/>
<evidence type="ECO:0000256" key="2">
    <source>
        <dbReference type="SAM" id="MobiDB-lite"/>
    </source>
</evidence>
<organism evidence="4 5">
    <name type="scientific">Paractinoplanes brasiliensis</name>
    <dbReference type="NCBI Taxonomy" id="52695"/>
    <lineage>
        <taxon>Bacteria</taxon>
        <taxon>Bacillati</taxon>
        <taxon>Actinomycetota</taxon>
        <taxon>Actinomycetes</taxon>
        <taxon>Micromonosporales</taxon>
        <taxon>Micromonosporaceae</taxon>
        <taxon>Paractinoplanes</taxon>
    </lineage>
</organism>
<keyword evidence="1" id="KW-0723">Serine/threonine-protein kinase</keyword>
<evidence type="ECO:0000313" key="5">
    <source>
        <dbReference type="Proteomes" id="UP000294901"/>
    </source>
</evidence>
<dbReference type="EMBL" id="SNWR01000001">
    <property type="protein sequence ID" value="TDO40162.1"/>
    <property type="molecule type" value="Genomic_DNA"/>
</dbReference>
<dbReference type="Gene3D" id="3.30.750.24">
    <property type="entry name" value="STAS domain"/>
    <property type="match status" value="1"/>
</dbReference>
<protein>
    <recommendedName>
        <fullName evidence="3">Histidine kinase/HSP90-like ATPase domain-containing protein</fullName>
    </recommendedName>
</protein>
<sequence>MHLESDVDASVVLLAIAGRWDRTLWKTSTERLHKCLAEHPEALIVDLSELDDPTASSAPTWVAAQKAAAAMDPSVQLALCIPPDLPLADRMQRLGARSYLPVYAKVRQARVAIASRLPLTERLTLTLAPEPEAPSLARNLISDACLAWDRVELLHPARSVMSELVNNAIEHARTEMTVAVSLRGAGIHLSVADGVATPPRLIKLSRVRRDQPLDERGRGLQVVGALAVAWGTLPTRTGKVVWATMQPRPPKAKRQPRNDAPRLPPGVRNERPTGLR</sequence>
<evidence type="ECO:0000313" key="4">
    <source>
        <dbReference type="EMBL" id="TDO40162.1"/>
    </source>
</evidence>
<keyword evidence="1" id="KW-0808">Transferase</keyword>
<reference evidence="4 5" key="1">
    <citation type="submission" date="2019-03" db="EMBL/GenBank/DDBJ databases">
        <title>Sequencing the genomes of 1000 actinobacteria strains.</title>
        <authorList>
            <person name="Klenk H.-P."/>
        </authorList>
    </citation>
    <scope>NUCLEOTIDE SEQUENCE [LARGE SCALE GENOMIC DNA]</scope>
    <source>
        <strain evidence="4 5">DSM 43805</strain>
    </source>
</reference>
<dbReference type="CDD" id="cd16936">
    <property type="entry name" value="HATPase_RsbW-like"/>
    <property type="match status" value="1"/>
</dbReference>
<comment type="caution">
    <text evidence="4">The sequence shown here is derived from an EMBL/GenBank/DDBJ whole genome shotgun (WGS) entry which is preliminary data.</text>
</comment>
<accession>A0A4R6JWD2</accession>
<dbReference type="Pfam" id="PF13581">
    <property type="entry name" value="HATPase_c_2"/>
    <property type="match status" value="1"/>
</dbReference>
<dbReference type="Proteomes" id="UP000294901">
    <property type="component" value="Unassembled WGS sequence"/>
</dbReference>
<name>A0A4R6JWD2_9ACTN</name>
<feature type="domain" description="Histidine kinase/HSP90-like ATPase" evidence="3">
    <location>
        <begin position="159"/>
        <end position="242"/>
    </location>
</feature>
<dbReference type="Gene3D" id="3.30.565.10">
    <property type="entry name" value="Histidine kinase-like ATPase, C-terminal domain"/>
    <property type="match status" value="1"/>
</dbReference>
<dbReference type="InterPro" id="IPR050267">
    <property type="entry name" value="Anti-sigma-factor_SerPK"/>
</dbReference>
<dbReference type="InterPro" id="IPR036513">
    <property type="entry name" value="STAS_dom_sf"/>
</dbReference>